<dbReference type="PANTHER" id="PTHR18968:SF13">
    <property type="entry name" value="ACETOLACTATE SYNTHASE CATALYTIC SUBUNIT, MITOCHONDRIAL"/>
    <property type="match status" value="1"/>
</dbReference>
<reference evidence="15 16" key="1">
    <citation type="submission" date="2014-01" db="EMBL/GenBank/DDBJ databases">
        <authorList>
            <consortium name="DOE Joint Genome Institute"/>
            <person name="Anderson I."/>
            <person name="Huntemann M."/>
            <person name="Han J."/>
            <person name="Chen A."/>
            <person name="Kyrpides N."/>
            <person name="Mavromatis K."/>
            <person name="Markowitz V."/>
            <person name="Palaniappan K."/>
            <person name="Ivanova N."/>
            <person name="Schaumberg A."/>
            <person name="Pati A."/>
            <person name="Liolios K."/>
            <person name="Nordberg H.P."/>
            <person name="Cantor M.N."/>
            <person name="Hua S.X."/>
            <person name="Woyke T."/>
        </authorList>
    </citation>
    <scope>NUCLEOTIDE SEQUENCE [LARGE SCALE GENOMIC DNA]</scope>
    <source>
        <strain evidence="15 16">XH-48</strain>
    </source>
</reference>
<dbReference type="GO" id="GO:0050660">
    <property type="term" value="F:flavin adenine dinucleotide binding"/>
    <property type="evidence" value="ECO:0007669"/>
    <property type="project" value="InterPro"/>
</dbReference>
<dbReference type="InterPro" id="IPR012846">
    <property type="entry name" value="Acetolactate_synth_lsu"/>
</dbReference>
<evidence type="ECO:0000259" key="14">
    <source>
        <dbReference type="Pfam" id="PF02776"/>
    </source>
</evidence>
<keyword evidence="16" id="KW-1185">Reference proteome</keyword>
<organism evidence="15 16">
    <name type="scientific">Halostagnicola larsenii XH-48</name>
    <dbReference type="NCBI Taxonomy" id="797299"/>
    <lineage>
        <taxon>Archaea</taxon>
        <taxon>Methanobacteriati</taxon>
        <taxon>Methanobacteriota</taxon>
        <taxon>Stenosarchaea group</taxon>
        <taxon>Halobacteria</taxon>
        <taxon>Halobacteriales</taxon>
        <taxon>Natrialbaceae</taxon>
        <taxon>Halostagnicola</taxon>
    </lineage>
</organism>
<dbReference type="InterPro" id="IPR011766">
    <property type="entry name" value="TPP_enzyme_TPP-bd"/>
</dbReference>
<dbReference type="GO" id="GO:0009097">
    <property type="term" value="P:isoleucine biosynthetic process"/>
    <property type="evidence" value="ECO:0007669"/>
    <property type="project" value="UniProtKB-UniPathway"/>
</dbReference>
<dbReference type="GO" id="GO:0003984">
    <property type="term" value="F:acetolactate synthase activity"/>
    <property type="evidence" value="ECO:0007669"/>
    <property type="project" value="UniProtKB-EC"/>
</dbReference>
<dbReference type="EMBL" id="CP007055">
    <property type="protein sequence ID" value="AHF98878.1"/>
    <property type="molecule type" value="Genomic_DNA"/>
</dbReference>
<evidence type="ECO:0000256" key="11">
    <source>
        <dbReference type="SAM" id="MobiDB-lite"/>
    </source>
</evidence>
<dbReference type="GO" id="GO:0009099">
    <property type="term" value="P:L-valine biosynthetic process"/>
    <property type="evidence" value="ECO:0007669"/>
    <property type="project" value="UniProtKB-UniPathway"/>
</dbReference>
<evidence type="ECO:0000256" key="8">
    <source>
        <dbReference type="ARBA" id="ARBA00023052"/>
    </source>
</evidence>
<dbReference type="Pfam" id="PF00205">
    <property type="entry name" value="TPP_enzyme_M"/>
    <property type="match status" value="1"/>
</dbReference>
<dbReference type="UniPathway" id="UPA00049">
    <property type="reaction ID" value="UER00059"/>
</dbReference>
<dbReference type="FunFam" id="3.40.50.970:FF:000007">
    <property type="entry name" value="Acetolactate synthase"/>
    <property type="match status" value="1"/>
</dbReference>
<dbReference type="STRING" id="797299.HALLA_08390"/>
<dbReference type="FunFam" id="3.40.50.1220:FF:000008">
    <property type="entry name" value="Acetolactate synthase"/>
    <property type="match status" value="1"/>
</dbReference>
<dbReference type="Proteomes" id="UP000019024">
    <property type="component" value="Chromosome"/>
</dbReference>
<dbReference type="CDD" id="cd02015">
    <property type="entry name" value="TPP_AHAS"/>
    <property type="match status" value="1"/>
</dbReference>
<evidence type="ECO:0000259" key="12">
    <source>
        <dbReference type="Pfam" id="PF00205"/>
    </source>
</evidence>
<dbReference type="GO" id="GO:0044272">
    <property type="term" value="P:sulfur compound biosynthetic process"/>
    <property type="evidence" value="ECO:0007669"/>
    <property type="project" value="UniProtKB-ARBA"/>
</dbReference>
<comment type="pathway">
    <text evidence="2 10">Amino-acid biosynthesis; L-valine biosynthesis; L-valine from pyruvate: step 1/4.</text>
</comment>
<comment type="cofactor">
    <cofactor evidence="10">
        <name>Mg(2+)</name>
        <dbReference type="ChEBI" id="CHEBI:18420"/>
    </cofactor>
    <text evidence="10">Binds 1 Mg(2+) ion per subunit.</text>
</comment>
<dbReference type="RefSeq" id="WP_049952075.1">
    <property type="nucleotide sequence ID" value="NZ_CP007055.1"/>
</dbReference>
<keyword evidence="7 10" id="KW-0460">Magnesium</keyword>
<dbReference type="InterPro" id="IPR045229">
    <property type="entry name" value="TPP_enz"/>
</dbReference>
<evidence type="ECO:0000256" key="3">
    <source>
        <dbReference type="ARBA" id="ARBA00007812"/>
    </source>
</evidence>
<name>W0JJV5_9EURY</name>
<evidence type="ECO:0000256" key="4">
    <source>
        <dbReference type="ARBA" id="ARBA00022605"/>
    </source>
</evidence>
<evidence type="ECO:0000256" key="2">
    <source>
        <dbReference type="ARBA" id="ARBA00005025"/>
    </source>
</evidence>
<evidence type="ECO:0000256" key="5">
    <source>
        <dbReference type="ARBA" id="ARBA00022679"/>
    </source>
</evidence>
<dbReference type="InterPro" id="IPR029035">
    <property type="entry name" value="DHS-like_NAD/FAD-binding_dom"/>
</dbReference>
<feature type="compositionally biased region" description="Polar residues" evidence="11">
    <location>
        <begin position="1"/>
        <end position="12"/>
    </location>
</feature>
<dbReference type="KEGG" id="hlr:HALLA_08390"/>
<keyword evidence="5 10" id="KW-0808">Transferase</keyword>
<evidence type="ECO:0000313" key="16">
    <source>
        <dbReference type="Proteomes" id="UP000019024"/>
    </source>
</evidence>
<dbReference type="PANTHER" id="PTHR18968">
    <property type="entry name" value="THIAMINE PYROPHOSPHATE ENZYMES"/>
    <property type="match status" value="1"/>
</dbReference>
<comment type="catalytic activity">
    <reaction evidence="10">
        <text>2 pyruvate + H(+) = (2S)-2-acetolactate + CO2</text>
        <dbReference type="Rhea" id="RHEA:25249"/>
        <dbReference type="ChEBI" id="CHEBI:15361"/>
        <dbReference type="ChEBI" id="CHEBI:15378"/>
        <dbReference type="ChEBI" id="CHEBI:16526"/>
        <dbReference type="ChEBI" id="CHEBI:58476"/>
        <dbReference type="EC" id="2.2.1.6"/>
    </reaction>
</comment>
<protein>
    <recommendedName>
        <fullName evidence="10">Acetolactate synthase</fullName>
        <ecNumber evidence="10">2.2.1.6</ecNumber>
    </recommendedName>
</protein>
<dbReference type="UniPathway" id="UPA00047">
    <property type="reaction ID" value="UER00055"/>
</dbReference>
<dbReference type="GO" id="GO:0000287">
    <property type="term" value="F:magnesium ion binding"/>
    <property type="evidence" value="ECO:0007669"/>
    <property type="project" value="UniProtKB-UniRule"/>
</dbReference>
<dbReference type="OrthoDB" id="6837at2157"/>
<evidence type="ECO:0000313" key="15">
    <source>
        <dbReference type="EMBL" id="AHF98878.1"/>
    </source>
</evidence>
<dbReference type="SUPFAM" id="SSF52467">
    <property type="entry name" value="DHS-like NAD/FAD-binding domain"/>
    <property type="match status" value="1"/>
</dbReference>
<dbReference type="InterPro" id="IPR029061">
    <property type="entry name" value="THDP-binding"/>
</dbReference>
<feature type="domain" description="Thiamine pyrophosphate enzyme central" evidence="12">
    <location>
        <begin position="236"/>
        <end position="371"/>
    </location>
</feature>
<proteinExistence type="inferred from homology"/>
<comment type="cofactor">
    <cofactor evidence="10">
        <name>thiamine diphosphate</name>
        <dbReference type="ChEBI" id="CHEBI:58937"/>
    </cofactor>
    <text evidence="10">Binds 1 thiamine pyrophosphate per subunit.</text>
</comment>
<dbReference type="Gene3D" id="3.40.50.970">
    <property type="match status" value="2"/>
</dbReference>
<dbReference type="SUPFAM" id="SSF52518">
    <property type="entry name" value="Thiamin diphosphate-binding fold (THDP-binding)"/>
    <property type="match status" value="2"/>
</dbReference>
<dbReference type="GO" id="GO:0030976">
    <property type="term" value="F:thiamine pyrophosphate binding"/>
    <property type="evidence" value="ECO:0007669"/>
    <property type="project" value="UniProtKB-UniRule"/>
</dbReference>
<evidence type="ECO:0000256" key="10">
    <source>
        <dbReference type="RuleBase" id="RU003591"/>
    </source>
</evidence>
<keyword evidence="9 10" id="KW-0100">Branched-chain amino acid biosynthesis</keyword>
<accession>W0JJV5</accession>
<comment type="similarity">
    <text evidence="3 10">Belongs to the TPP enzyme family.</text>
</comment>
<keyword evidence="6 10" id="KW-0479">Metal-binding</keyword>
<evidence type="ECO:0000256" key="1">
    <source>
        <dbReference type="ARBA" id="ARBA00004974"/>
    </source>
</evidence>
<feature type="domain" description="Thiamine pyrophosphate enzyme TPP-binding" evidence="13">
    <location>
        <begin position="429"/>
        <end position="577"/>
    </location>
</feature>
<dbReference type="InterPro" id="IPR012001">
    <property type="entry name" value="Thiamin_PyroP_enz_TPP-bd_dom"/>
</dbReference>
<keyword evidence="8 10" id="KW-0786">Thiamine pyrophosphate</keyword>
<dbReference type="eggNOG" id="arCOG01998">
    <property type="taxonomic scope" value="Archaea"/>
</dbReference>
<gene>
    <name evidence="15" type="ORF">HALLA_08390</name>
</gene>
<dbReference type="InterPro" id="IPR039368">
    <property type="entry name" value="AHAS_TPP"/>
</dbReference>
<dbReference type="InterPro" id="IPR012000">
    <property type="entry name" value="Thiamin_PyroP_enz_cen_dom"/>
</dbReference>
<evidence type="ECO:0000256" key="7">
    <source>
        <dbReference type="ARBA" id="ARBA00022842"/>
    </source>
</evidence>
<dbReference type="NCBIfam" id="TIGR00118">
    <property type="entry name" value="acolac_lg"/>
    <property type="match status" value="1"/>
</dbReference>
<feature type="domain" description="Thiamine pyrophosphate enzyme N-terminal TPP-binding" evidence="14">
    <location>
        <begin position="48"/>
        <end position="161"/>
    </location>
</feature>
<dbReference type="GeneID" id="25144497"/>
<evidence type="ECO:0000259" key="13">
    <source>
        <dbReference type="Pfam" id="PF02775"/>
    </source>
</evidence>
<keyword evidence="4 10" id="KW-0028">Amino-acid biosynthesis</keyword>
<dbReference type="PATRIC" id="fig|797299.3.peg.719"/>
<dbReference type="AlphaFoldDB" id="W0JJV5"/>
<evidence type="ECO:0000256" key="9">
    <source>
        <dbReference type="ARBA" id="ARBA00023304"/>
    </source>
</evidence>
<dbReference type="Pfam" id="PF02775">
    <property type="entry name" value="TPP_enzyme_C"/>
    <property type="match status" value="1"/>
</dbReference>
<comment type="pathway">
    <text evidence="1 10">Amino-acid biosynthesis; L-isoleucine biosynthesis; L-isoleucine from 2-oxobutanoate: step 1/4.</text>
</comment>
<dbReference type="GO" id="GO:0005948">
    <property type="term" value="C:acetolactate synthase complex"/>
    <property type="evidence" value="ECO:0007669"/>
    <property type="project" value="TreeGrafter"/>
</dbReference>
<evidence type="ECO:0000256" key="6">
    <source>
        <dbReference type="ARBA" id="ARBA00022723"/>
    </source>
</evidence>
<feature type="region of interest" description="Disordered" evidence="11">
    <location>
        <begin position="1"/>
        <end position="39"/>
    </location>
</feature>
<dbReference type="EC" id="2.2.1.6" evidence="10"/>
<sequence length="606" mass="65145">MSERASSITSPTETDDPETGEQHADESTAADTSTQATEDDIEQAPVATGAQSVIRALENAGVEYAFGVQGGAIMPVYDALYDSDIYHVTMAHEQGAAHAADAYGIVSGEPGICLATSGPGATNLVTGIADADMDSDPMVALTGQVARDFVGNDAFQETDTTGVTTPVTKDNTFANDPDTVGSDVSEAFALAREGRPGPTLVDLPKDVTNADTNREPDEPKVPDTYEVQEQADPEIVEQAARRIENSSKPALLLGGGVIKGEASEACREFAIEHEIPVITTMPGIGSFPEDHELSMEMAGMHGTGYANMAITHCDTLIGIGTRFDDRLTGGIETFAPDAELIHIDIDPAEISKNIHADYPLIGDAETVVTQLSEEMETSPQATKWRAQCQQWKSDYSMAYDAPEDRPVQPEFVVEALDEATSDRAVVTTGVGQHQMWACQYWTYTEPRTWVSSHGLGAMGYGLPSAIGARIAADDDQEVVCIDGDGSFLMTLQGLSVAVRENLDITVVVLNNEYIGMVRQWQDAFFEGRHSASEYNWMPEFDKLAEAFGARGFRIDEYDEVADTIEEALSYDGPSVIDAHIDPQANVYPMVPSGGDNGQFALAEDQL</sequence>
<dbReference type="HOGENOM" id="CLU_013748_1_2_2"/>
<dbReference type="Gene3D" id="3.40.50.1220">
    <property type="entry name" value="TPP-binding domain"/>
    <property type="match status" value="1"/>
</dbReference>
<dbReference type="Pfam" id="PF02776">
    <property type="entry name" value="TPP_enzyme_N"/>
    <property type="match status" value="1"/>
</dbReference>
<dbReference type="CDD" id="cd07035">
    <property type="entry name" value="TPP_PYR_POX_like"/>
    <property type="match status" value="1"/>
</dbReference>